<evidence type="ECO:0000313" key="3">
    <source>
        <dbReference type="Proteomes" id="UP000689967"/>
    </source>
</evidence>
<reference evidence="2 3" key="1">
    <citation type="submission" date="2021-01" db="EMBL/GenBank/DDBJ databases">
        <title>Roseomonas sp. nov, a bacterium isolated from an oil production mixture in Yumen Oilfield.</title>
        <authorList>
            <person name="Wu D."/>
        </authorList>
    </citation>
    <scope>NUCLEOTIDE SEQUENCE [LARGE SCALE GENOMIC DNA]</scope>
    <source>
        <strain evidence="2 3">ROY-5-3</strain>
    </source>
</reference>
<proteinExistence type="predicted"/>
<dbReference type="Pfam" id="PF01323">
    <property type="entry name" value="DSBA"/>
    <property type="match status" value="1"/>
</dbReference>
<keyword evidence="3" id="KW-1185">Reference proteome</keyword>
<protein>
    <submittedName>
        <fullName evidence="2">DsbA family protein</fullName>
    </submittedName>
</protein>
<accession>A0ABS6H961</accession>
<feature type="domain" description="DSBA-like thioredoxin" evidence="1">
    <location>
        <begin position="10"/>
        <end position="188"/>
    </location>
</feature>
<dbReference type="Proteomes" id="UP000689967">
    <property type="component" value="Unassembled WGS sequence"/>
</dbReference>
<dbReference type="InterPro" id="IPR001853">
    <property type="entry name" value="DSBA-like_thioredoxin_dom"/>
</dbReference>
<dbReference type="EMBL" id="JAERQM010000004">
    <property type="protein sequence ID" value="MBU8545252.1"/>
    <property type="molecule type" value="Genomic_DNA"/>
</dbReference>
<evidence type="ECO:0000313" key="2">
    <source>
        <dbReference type="EMBL" id="MBU8545252.1"/>
    </source>
</evidence>
<organism evidence="2 3">
    <name type="scientific">Falsiroseomonas oleicola</name>
    <dbReference type="NCBI Taxonomy" id="2801474"/>
    <lineage>
        <taxon>Bacteria</taxon>
        <taxon>Pseudomonadati</taxon>
        <taxon>Pseudomonadota</taxon>
        <taxon>Alphaproteobacteria</taxon>
        <taxon>Acetobacterales</taxon>
        <taxon>Roseomonadaceae</taxon>
        <taxon>Falsiroseomonas</taxon>
    </lineage>
</organism>
<evidence type="ECO:0000259" key="1">
    <source>
        <dbReference type="Pfam" id="PF01323"/>
    </source>
</evidence>
<sequence length="214" mass="22165">MTTGTPITYLFDPLCGWCYGAAPVLDQLASLPGLALELAPTGLFAGAGARPMEPRFAAYAWSNDQRIARLTGQVFSEAYRHRVLADTARLFDSGPATLALTAVVLTDPDRMRPALRAIQHARYVAGEDITDTALLARILTEAGLPDAAARLAAPDAALRAALGQHITASQALMQEMGAEGVPALVVGTGPSCRLLPASVLFGGADALLGSLAAA</sequence>
<gene>
    <name evidence="2" type="ORF">JJQ90_16135</name>
</gene>
<comment type="caution">
    <text evidence="2">The sequence shown here is derived from an EMBL/GenBank/DDBJ whole genome shotgun (WGS) entry which is preliminary data.</text>
</comment>
<dbReference type="RefSeq" id="WP_216877116.1">
    <property type="nucleotide sequence ID" value="NZ_JAERQM010000004.1"/>
</dbReference>
<name>A0ABS6H961_9PROT</name>
<dbReference type="CDD" id="cd03025">
    <property type="entry name" value="DsbA_FrnE_like"/>
    <property type="match status" value="1"/>
</dbReference>